<evidence type="ECO:0000313" key="2">
    <source>
        <dbReference type="EMBL" id="PQL95564.1"/>
    </source>
</evidence>
<name>A0A2S8AGQ9_9FLAO</name>
<comment type="caution">
    <text evidence="2">The sequence shown here is derived from an EMBL/GenBank/DDBJ whole genome shotgun (WGS) entry which is preliminary data.</text>
</comment>
<dbReference type="AlphaFoldDB" id="A0A2S8AGQ9"/>
<dbReference type="RefSeq" id="WP_105194479.1">
    <property type="nucleotide sequence ID" value="NZ_PSZM01000001.1"/>
</dbReference>
<accession>A0A2S8AGQ9</accession>
<reference evidence="2 3" key="1">
    <citation type="submission" date="2018-02" db="EMBL/GenBank/DDBJ databases">
        <title>Genome sequences of Apibacter spp., gut symbionts of Asian honey bees.</title>
        <authorList>
            <person name="Kwong W.K."/>
            <person name="Steele M.I."/>
            <person name="Moran N.A."/>
        </authorList>
    </citation>
    <scope>NUCLEOTIDE SEQUENCE [LARGE SCALE GENOMIC DNA]</scope>
    <source>
        <strain evidence="3">wkB301</strain>
    </source>
</reference>
<protein>
    <submittedName>
        <fullName evidence="2">CcoQ/FixQ family Cbb3-type cytochrome c oxidase assembly chaperone</fullName>
    </submittedName>
</protein>
<gene>
    <name evidence="2" type="ORF">C4S77_01860</name>
</gene>
<keyword evidence="1" id="KW-0472">Membrane</keyword>
<keyword evidence="1" id="KW-1133">Transmembrane helix</keyword>
<proteinExistence type="predicted"/>
<organism evidence="2 3">
    <name type="scientific">Apibacter adventoris</name>
    <dbReference type="NCBI Taxonomy" id="1679466"/>
    <lineage>
        <taxon>Bacteria</taxon>
        <taxon>Pseudomonadati</taxon>
        <taxon>Bacteroidota</taxon>
        <taxon>Flavobacteriia</taxon>
        <taxon>Flavobacteriales</taxon>
        <taxon>Weeksellaceae</taxon>
        <taxon>Apibacter</taxon>
    </lineage>
</organism>
<dbReference type="Proteomes" id="UP000238042">
    <property type="component" value="Unassembled WGS sequence"/>
</dbReference>
<evidence type="ECO:0000256" key="1">
    <source>
        <dbReference type="SAM" id="Phobius"/>
    </source>
</evidence>
<feature type="transmembrane region" description="Helical" evidence="1">
    <location>
        <begin position="20"/>
        <end position="38"/>
    </location>
</feature>
<keyword evidence="1" id="KW-0812">Transmembrane</keyword>
<evidence type="ECO:0000313" key="3">
    <source>
        <dbReference type="Proteomes" id="UP000238042"/>
    </source>
</evidence>
<keyword evidence="3" id="KW-1185">Reference proteome</keyword>
<dbReference type="EMBL" id="PSZM01000001">
    <property type="protein sequence ID" value="PQL95564.1"/>
    <property type="molecule type" value="Genomic_DNA"/>
</dbReference>
<sequence>MLKFYNKIVAGVDNATIYQSIALLLFFLFFLFLIIVVVKKPKKYYHDMSNLPLDEPDEDTNLNNTN</sequence>